<gene>
    <name evidence="1" type="ORF">R70211_00471</name>
</gene>
<reference evidence="1" key="1">
    <citation type="submission" date="2021-02" db="EMBL/GenBank/DDBJ databases">
        <authorList>
            <person name="Vanwijnsberghe S."/>
        </authorList>
    </citation>
    <scope>NUCLEOTIDE SEQUENCE</scope>
    <source>
        <strain evidence="1">R-70211</strain>
    </source>
</reference>
<keyword evidence="2" id="KW-1185">Reference proteome</keyword>
<evidence type="ECO:0000313" key="2">
    <source>
        <dbReference type="Proteomes" id="UP000675121"/>
    </source>
</evidence>
<sequence>MKSFYYIFFSFFGHAGVGDLLTSLKQKMA</sequence>
<name>A0A9N8MJR2_9BURK</name>
<protein>
    <submittedName>
        <fullName evidence="1">Uncharacterized protein</fullName>
    </submittedName>
</protein>
<proteinExistence type="predicted"/>
<dbReference type="AlphaFoldDB" id="A0A9N8MJR2"/>
<comment type="caution">
    <text evidence="1">The sequence shown here is derived from an EMBL/GenBank/DDBJ whole genome shotgun (WGS) entry which is preliminary data.</text>
</comment>
<organism evidence="1 2">
    <name type="scientific">Paraburkholderia domus</name>
    <dbReference type="NCBI Taxonomy" id="2793075"/>
    <lineage>
        <taxon>Bacteria</taxon>
        <taxon>Pseudomonadati</taxon>
        <taxon>Pseudomonadota</taxon>
        <taxon>Betaproteobacteria</taxon>
        <taxon>Burkholderiales</taxon>
        <taxon>Burkholderiaceae</taxon>
        <taxon>Paraburkholderia</taxon>
    </lineage>
</organism>
<dbReference type="Proteomes" id="UP000675121">
    <property type="component" value="Unassembled WGS sequence"/>
</dbReference>
<dbReference type="EMBL" id="CAJNAS010000001">
    <property type="protein sequence ID" value="CAE6861081.1"/>
    <property type="molecule type" value="Genomic_DNA"/>
</dbReference>
<evidence type="ECO:0000313" key="1">
    <source>
        <dbReference type="EMBL" id="CAE6861081.1"/>
    </source>
</evidence>
<accession>A0A9N8MJR2</accession>